<evidence type="ECO:0000313" key="2">
    <source>
        <dbReference type="EMBL" id="CAL4062322.1"/>
    </source>
</evidence>
<proteinExistence type="predicted"/>
<organism evidence="2 3">
    <name type="scientific">Meganyctiphanes norvegica</name>
    <name type="common">Northern krill</name>
    <name type="synonym">Thysanopoda norvegica</name>
    <dbReference type="NCBI Taxonomy" id="48144"/>
    <lineage>
        <taxon>Eukaryota</taxon>
        <taxon>Metazoa</taxon>
        <taxon>Ecdysozoa</taxon>
        <taxon>Arthropoda</taxon>
        <taxon>Crustacea</taxon>
        <taxon>Multicrustacea</taxon>
        <taxon>Malacostraca</taxon>
        <taxon>Eumalacostraca</taxon>
        <taxon>Eucarida</taxon>
        <taxon>Euphausiacea</taxon>
        <taxon>Euphausiidae</taxon>
        <taxon>Meganyctiphanes</taxon>
    </lineage>
</organism>
<evidence type="ECO:0000256" key="1">
    <source>
        <dbReference type="SAM" id="SignalP"/>
    </source>
</evidence>
<evidence type="ECO:0000313" key="3">
    <source>
        <dbReference type="Proteomes" id="UP001497623"/>
    </source>
</evidence>
<accession>A0AAV2PR52</accession>
<keyword evidence="3" id="KW-1185">Reference proteome</keyword>
<feature type="chain" id="PRO_5043618112" evidence="1">
    <location>
        <begin position="30"/>
        <end position="126"/>
    </location>
</feature>
<reference evidence="2 3" key="1">
    <citation type="submission" date="2024-05" db="EMBL/GenBank/DDBJ databases">
        <authorList>
            <person name="Wallberg A."/>
        </authorList>
    </citation>
    <scope>NUCLEOTIDE SEQUENCE [LARGE SCALE GENOMIC DNA]</scope>
</reference>
<gene>
    <name evidence="2" type="ORF">MNOR_LOCUS2621</name>
</gene>
<comment type="caution">
    <text evidence="2">The sequence shown here is derived from an EMBL/GenBank/DDBJ whole genome shotgun (WGS) entry which is preliminary data.</text>
</comment>
<name>A0AAV2PR52_MEGNR</name>
<sequence>MKVSVRFATSVLCCSCLATVLPHPHAASAGNLICMLGKAGQDASFHNKLTFPLFKKDVYDFVLGANKIIDFAASSSVCVLQQCDSCCLLWLAQRWQIICLLSFGIFYFPQSKKSPNFFNENLYILV</sequence>
<protein>
    <submittedName>
        <fullName evidence="2">Uncharacterized protein</fullName>
    </submittedName>
</protein>
<feature type="signal peptide" evidence="1">
    <location>
        <begin position="1"/>
        <end position="29"/>
    </location>
</feature>
<dbReference type="AlphaFoldDB" id="A0AAV2PR52"/>
<keyword evidence="1" id="KW-0732">Signal</keyword>
<dbReference type="EMBL" id="CAXKWB010000817">
    <property type="protein sequence ID" value="CAL4062322.1"/>
    <property type="molecule type" value="Genomic_DNA"/>
</dbReference>
<dbReference type="Proteomes" id="UP001497623">
    <property type="component" value="Unassembled WGS sequence"/>
</dbReference>